<dbReference type="FunFam" id="3.40.190.10:FF:000095">
    <property type="entry name" value="Lactotransferrin"/>
    <property type="match status" value="1"/>
</dbReference>
<dbReference type="Pfam" id="PF00405">
    <property type="entry name" value="Transferrin"/>
    <property type="match status" value="2"/>
</dbReference>
<dbReference type="GO" id="GO:0005615">
    <property type="term" value="C:extracellular space"/>
    <property type="evidence" value="ECO:0007669"/>
    <property type="project" value="InterPro"/>
</dbReference>
<dbReference type="SMART" id="SM00094">
    <property type="entry name" value="TR_FER"/>
    <property type="match status" value="2"/>
</dbReference>
<gene>
    <name evidence="11" type="ORF">MN116_006541</name>
</gene>
<comment type="caution">
    <text evidence="11">The sequence shown here is derived from an EMBL/GenBank/DDBJ whole genome shotgun (WGS) entry which is preliminary data.</text>
</comment>
<dbReference type="PANTHER" id="PTHR11485:SF29">
    <property type="entry name" value="TRANSFERRIN 2"/>
    <property type="match status" value="1"/>
</dbReference>
<feature type="disulfide bond" evidence="7">
    <location>
        <begin position="268"/>
        <end position="287"/>
    </location>
</feature>
<dbReference type="EMBL" id="JALJAT010000004">
    <property type="protein sequence ID" value="KAK4470077.1"/>
    <property type="molecule type" value="Genomic_DNA"/>
</dbReference>
<dbReference type="AlphaFoldDB" id="A0AAE1ZB32"/>
<keyword evidence="3" id="KW-0677">Repeat</keyword>
<dbReference type="CDD" id="cd13529">
    <property type="entry name" value="PBP2_transferrin"/>
    <property type="match status" value="2"/>
</dbReference>
<evidence type="ECO:0000313" key="12">
    <source>
        <dbReference type="Proteomes" id="UP001292079"/>
    </source>
</evidence>
<feature type="disulfide bond" evidence="7">
    <location>
        <begin position="136"/>
        <end position="227"/>
    </location>
</feature>
<evidence type="ECO:0000256" key="3">
    <source>
        <dbReference type="ARBA" id="ARBA00022737"/>
    </source>
</evidence>
<evidence type="ECO:0000256" key="4">
    <source>
        <dbReference type="ARBA" id="ARBA00023157"/>
    </source>
</evidence>
<keyword evidence="12" id="KW-1185">Reference proteome</keyword>
<comment type="subcellular location">
    <subcellularLocation>
        <location evidence="1">Secreted</location>
    </subcellularLocation>
</comment>
<feature type="disulfide bond" evidence="7">
    <location>
        <begin position="561"/>
        <end position="572"/>
    </location>
</feature>
<dbReference type="GO" id="GO:0005886">
    <property type="term" value="C:plasma membrane"/>
    <property type="evidence" value="ECO:0007669"/>
    <property type="project" value="TreeGrafter"/>
</dbReference>
<dbReference type="InterPro" id="IPR001156">
    <property type="entry name" value="Transferrin-like_dom"/>
</dbReference>
<dbReference type="SUPFAM" id="SSF53850">
    <property type="entry name" value="Periplasmic binding protein-like II"/>
    <property type="match status" value="2"/>
</dbReference>
<evidence type="ECO:0000256" key="8">
    <source>
        <dbReference type="SAM" id="Phobius"/>
    </source>
</evidence>
<sequence>MFILVLVLIYTFSFACSQITIRWCSISPEEQIKCNRLSSVIQTIPAIFHQYNLTCISGSDEFNCMKLINEKHADLVNLDVGLAYYGSLLYSLRPVAVENYAVSNAPNARNLFYYAVMVKPIGISVDPTNLRGKEICSAGAGTAEGWVMPVGTLISDLKAIPVTQCNSVVQNLIRYLGDSCIPNSLSEIFNPFGDNTQEVCRLCYNTGLSDWCESLDRYAGNQGALRCLREYTENYESKYKPVVAFLRDQEIDLASSDGFPIENYELLCPTKFSNGSWTASITSSANCNWGKIPSRMIMTSLIQSDISVYTRFLELLVQHFGLNGISTSVFNLFSSIGYTIPNRINVTHHLMFSDFTKNIYIPPTTETETYYRWIDPSFKKALKKLESCPLPTLGWCVIDEFEMSKCQRMSSAFSAKRIQPEMFCLQANSTIDCMKLIKDGYADMVTLEAGDLYVAGKYFDLVPIVAENYGNGPYYYAVAIVEKVNPGLLISNWRHRRTCHSGVGKAAGWIIPLNTVLDTRQVIVLDGHLVHAFGELISRACVPGILNKAYDQTGTNSLNLCELCTGGNADRCHRDNLELYYGDAGAFRCLIEGADIAFARHTTVHSNTGGRNPNFWARDLREDNYEILCPDGRRAEAHDWSTCNLGKISSNVVVTANYKSENERTNMWRLLQYGQEYYSSDSDPVFQMFNSEFGQKDLIFNDDTESLHLIPWENQTYEAWLGKRFIQIVENLQVLSNQYESGLYNDGIHNTNHSSLFNYVMKCLLVIVICIYQCFIFK</sequence>
<dbReference type="GO" id="GO:0005769">
    <property type="term" value="C:early endosome"/>
    <property type="evidence" value="ECO:0007669"/>
    <property type="project" value="TreeGrafter"/>
</dbReference>
<feature type="binding site" evidence="6">
    <location>
        <position position="113"/>
    </location>
    <ligand>
        <name>Fe(3+)</name>
        <dbReference type="ChEBI" id="CHEBI:29034"/>
        <label>1</label>
    </ligand>
</feature>
<dbReference type="GO" id="GO:0055037">
    <property type="term" value="C:recycling endosome"/>
    <property type="evidence" value="ECO:0007669"/>
    <property type="project" value="TreeGrafter"/>
</dbReference>
<evidence type="ECO:0000256" key="2">
    <source>
        <dbReference type="ARBA" id="ARBA00022525"/>
    </source>
</evidence>
<feature type="disulfide bond" evidence="7">
    <location>
        <begin position="396"/>
        <end position="433"/>
    </location>
</feature>
<keyword evidence="8" id="KW-0812">Transmembrane</keyword>
<evidence type="ECO:0000256" key="7">
    <source>
        <dbReference type="PIRSR" id="PIRSR002549-4"/>
    </source>
</evidence>
<keyword evidence="8" id="KW-0472">Membrane</keyword>
<feature type="binding site" evidence="5">
    <location>
        <position position="145"/>
    </location>
    <ligand>
        <name>hydrogencarbonate</name>
        <dbReference type="ChEBI" id="CHEBI:17544"/>
        <label>1</label>
    </ligand>
</feature>
<feature type="domain" description="Transferrin-like" evidence="10">
    <location>
        <begin position="21"/>
        <end position="371"/>
    </location>
</feature>
<feature type="domain" description="Transferrin-like" evidence="10">
    <location>
        <begin position="393"/>
        <end position="734"/>
    </location>
</feature>
<dbReference type="GO" id="GO:0046872">
    <property type="term" value="F:metal ion binding"/>
    <property type="evidence" value="ECO:0007669"/>
    <property type="project" value="UniProtKB-KW"/>
</dbReference>
<feature type="disulfide bond" evidence="7">
    <location>
        <begin position="180"/>
        <end position="203"/>
    </location>
</feature>
<keyword evidence="8" id="KW-1133">Transmembrane helix</keyword>
<evidence type="ECO:0000256" key="5">
    <source>
        <dbReference type="PIRSR" id="PIRSR002549-2"/>
    </source>
</evidence>
<feature type="binding site" evidence="6">
    <location>
        <position position="475"/>
    </location>
    <ligand>
        <name>Fe(3+)</name>
        <dbReference type="ChEBI" id="CHEBI:29034"/>
        <label>1</label>
    </ligand>
</feature>
<feature type="binding site" evidence="6">
    <location>
        <position position="79"/>
    </location>
    <ligand>
        <name>Fe(3+)</name>
        <dbReference type="ChEBI" id="CHEBI:29034"/>
        <label>1</label>
    </ligand>
</feature>
<feature type="disulfide bond" evidence="7">
    <location>
        <begin position="629"/>
        <end position="643"/>
    </location>
</feature>
<reference evidence="11" key="1">
    <citation type="submission" date="2022-04" db="EMBL/GenBank/DDBJ databases">
        <authorList>
            <person name="Xu L."/>
            <person name="Lv Z."/>
        </authorList>
    </citation>
    <scope>NUCLEOTIDE SEQUENCE</scope>
    <source>
        <strain evidence="11">LV_2022a</strain>
    </source>
</reference>
<evidence type="ECO:0000256" key="9">
    <source>
        <dbReference type="SAM" id="SignalP"/>
    </source>
</evidence>
<protein>
    <recommendedName>
        <fullName evidence="10">Transferrin-like domain-containing protein</fullName>
    </recommendedName>
</protein>
<feature type="transmembrane region" description="Helical" evidence="8">
    <location>
        <begin position="756"/>
        <end position="777"/>
    </location>
</feature>
<dbReference type="PANTHER" id="PTHR11485">
    <property type="entry name" value="TRANSFERRIN"/>
    <property type="match status" value="1"/>
</dbReference>
<feature type="disulfide bond" evidence="7">
    <location>
        <begin position="24"/>
        <end position="64"/>
    </location>
</feature>
<organism evidence="11 12">
    <name type="scientific">Schistosoma mekongi</name>
    <name type="common">Parasitic worm</name>
    <dbReference type="NCBI Taxonomy" id="38744"/>
    <lineage>
        <taxon>Eukaryota</taxon>
        <taxon>Metazoa</taxon>
        <taxon>Spiralia</taxon>
        <taxon>Lophotrochozoa</taxon>
        <taxon>Platyhelminthes</taxon>
        <taxon>Trematoda</taxon>
        <taxon>Digenea</taxon>
        <taxon>Strigeidida</taxon>
        <taxon>Schistosomatoidea</taxon>
        <taxon>Schistosomatidae</taxon>
        <taxon>Schistosoma</taxon>
    </lineage>
</organism>
<feature type="chain" id="PRO_5042224894" description="Transferrin-like domain-containing protein" evidence="9">
    <location>
        <begin position="18"/>
        <end position="778"/>
    </location>
</feature>
<feature type="binding site" evidence="5">
    <location>
        <position position="507"/>
    </location>
    <ligand>
        <name>hydrogencarbonate</name>
        <dbReference type="ChEBI" id="CHEBI:17544"/>
        <label>1</label>
    </ligand>
</feature>
<evidence type="ECO:0000256" key="1">
    <source>
        <dbReference type="ARBA" id="ARBA00004613"/>
    </source>
</evidence>
<feature type="signal peptide" evidence="9">
    <location>
        <begin position="1"/>
        <end position="17"/>
    </location>
</feature>
<reference evidence="11" key="2">
    <citation type="journal article" date="2023" name="Infect Dis Poverty">
        <title>Chromosome-scale genome of the human blood fluke Schistosoma mekongi and its implications for public health.</title>
        <authorList>
            <person name="Zhou M."/>
            <person name="Xu L."/>
            <person name="Xu D."/>
            <person name="Chen W."/>
            <person name="Khan J."/>
            <person name="Hu Y."/>
            <person name="Huang H."/>
            <person name="Wei H."/>
            <person name="Zhang Y."/>
            <person name="Chusongsang P."/>
            <person name="Tanasarnprasert K."/>
            <person name="Hu X."/>
            <person name="Limpanont Y."/>
            <person name="Lv Z."/>
        </authorList>
    </citation>
    <scope>NUCLEOTIDE SEQUENCE</scope>
    <source>
        <strain evidence="11">LV_2022a</strain>
    </source>
</reference>
<accession>A0AAE1ZB32</accession>
<dbReference type="Gene3D" id="3.40.190.10">
    <property type="entry name" value="Periplasmic binding protein-like II"/>
    <property type="match status" value="4"/>
</dbReference>
<name>A0AAE1ZB32_SCHME</name>
<evidence type="ECO:0000259" key="10">
    <source>
        <dbReference type="PROSITE" id="PS51408"/>
    </source>
</evidence>
<keyword evidence="9" id="KW-0732">Signal</keyword>
<dbReference type="PRINTS" id="PR00422">
    <property type="entry name" value="TRANSFERRIN"/>
</dbReference>
<feature type="disulfide bond" evidence="7">
    <location>
        <begin position="34"/>
        <end position="55"/>
    </location>
</feature>
<keyword evidence="6" id="KW-0408">Iron</keyword>
<dbReference type="PIRSF" id="PIRSF002549">
    <property type="entry name" value="Transferrin"/>
    <property type="match status" value="1"/>
</dbReference>
<dbReference type="GO" id="GO:0006826">
    <property type="term" value="P:iron ion transport"/>
    <property type="evidence" value="ECO:0007669"/>
    <property type="project" value="TreeGrafter"/>
</dbReference>
<dbReference type="Proteomes" id="UP001292079">
    <property type="component" value="Unassembled WGS sequence"/>
</dbReference>
<keyword evidence="4 7" id="KW-1015">Disulfide bond</keyword>
<proteinExistence type="predicted"/>
<feature type="disulfide bond" evidence="7">
    <location>
        <begin position="541"/>
        <end position="564"/>
    </location>
</feature>
<evidence type="ECO:0000256" key="6">
    <source>
        <dbReference type="PIRSR" id="PIRSR002549-3"/>
    </source>
</evidence>
<feature type="disulfide bond" evidence="7">
    <location>
        <begin position="499"/>
        <end position="589"/>
    </location>
</feature>
<evidence type="ECO:0000313" key="11">
    <source>
        <dbReference type="EMBL" id="KAK4470077.1"/>
    </source>
</evidence>
<feature type="binding site" evidence="5">
    <location>
        <position position="508"/>
    </location>
    <ligand>
        <name>hydrogencarbonate</name>
        <dbReference type="ChEBI" id="CHEBI:17544"/>
        <label>1</label>
    </ligand>
</feature>
<dbReference type="PROSITE" id="PS51408">
    <property type="entry name" value="TRANSFERRIN_LIKE_4"/>
    <property type="match status" value="2"/>
</dbReference>
<dbReference type="InterPro" id="IPR016357">
    <property type="entry name" value="Transferrin"/>
</dbReference>
<keyword evidence="6" id="KW-0479">Metal-binding</keyword>
<feature type="disulfide bond" evidence="7">
    <location>
        <begin position="406"/>
        <end position="424"/>
    </location>
</feature>
<keyword evidence="2" id="KW-0964">Secreted</keyword>